<keyword evidence="7" id="KW-0547">Nucleotide-binding</keyword>
<keyword evidence="5" id="KW-0479">Metal-binding</keyword>
<dbReference type="InterPro" id="IPR005946">
    <property type="entry name" value="Rib-P_diPkinase"/>
</dbReference>
<dbReference type="EMBL" id="JAFCMP010000184">
    <property type="protein sequence ID" value="KAG5183854.1"/>
    <property type="molecule type" value="Genomic_DNA"/>
</dbReference>
<dbReference type="GO" id="GO:0005524">
    <property type="term" value="F:ATP binding"/>
    <property type="evidence" value="ECO:0007669"/>
    <property type="project" value="UniProtKB-KW"/>
</dbReference>
<evidence type="ECO:0000256" key="11">
    <source>
        <dbReference type="ARBA" id="ARBA00049535"/>
    </source>
</evidence>
<feature type="compositionally biased region" description="Low complexity" evidence="12">
    <location>
        <begin position="454"/>
        <end position="465"/>
    </location>
</feature>
<evidence type="ECO:0000256" key="2">
    <source>
        <dbReference type="ARBA" id="ARBA00006478"/>
    </source>
</evidence>
<sequence length="465" mass="49444">MAAAAAAAAAMAAAAATAACTGEEKPGGGNSVAPPDDVRPVHGTTTKKWHFWKGRDDKFGDLTDLAIFGGSAYPELAADICRLLGMEVELGTYADGECRVQILQTVELGTFADGECRVQILQTVLGKDVFIVSPTHTNTSLVELFLLVAAAKRSSAERITAVIPFYGYSRQDSRHFPKRETVAAADIALMLEAMGVDRVMSVDLHAGQIQGFFGPNTPMDHLMPTGVAAAYFSEIIQEMSDHGDHALALAGIDNRRVVVVAPQEGQVTRANTFKEKLSAYLGENSVWGEEIHKHLIGDVKGSLCILVDDLVDTGSTLSNAVKMLHAAGAGKITAYARKRAVTGAAAREAAAHHGRFSQGGDKIVEALDHLDFLVITNTLPHRDGSGAIVERKPGGKCRELTLAPLLAEAIYRIHKRIPFPELLYDEPNKAAPRAGDGARAPPPQPQGRIDPDADGGATADPFFEA</sequence>
<dbReference type="EC" id="2.7.6.1" evidence="3"/>
<dbReference type="InterPro" id="IPR029057">
    <property type="entry name" value="PRTase-like"/>
</dbReference>
<dbReference type="GO" id="GO:0004749">
    <property type="term" value="F:ribose phosphate diphosphokinase activity"/>
    <property type="evidence" value="ECO:0007669"/>
    <property type="project" value="UniProtKB-EC"/>
</dbReference>
<feature type="region of interest" description="Disordered" evidence="12">
    <location>
        <begin position="22"/>
        <end position="41"/>
    </location>
</feature>
<evidence type="ECO:0000256" key="9">
    <source>
        <dbReference type="ARBA" id="ARBA00022840"/>
    </source>
</evidence>
<dbReference type="GO" id="GO:0006015">
    <property type="term" value="P:5-phosphoribose 1-diphosphate biosynthetic process"/>
    <property type="evidence" value="ECO:0007669"/>
    <property type="project" value="TreeGrafter"/>
</dbReference>
<dbReference type="AlphaFoldDB" id="A0A835YZZ4"/>
<evidence type="ECO:0000256" key="12">
    <source>
        <dbReference type="SAM" id="MobiDB-lite"/>
    </source>
</evidence>
<organism evidence="15 16">
    <name type="scientific">Tribonema minus</name>
    <dbReference type="NCBI Taxonomy" id="303371"/>
    <lineage>
        <taxon>Eukaryota</taxon>
        <taxon>Sar</taxon>
        <taxon>Stramenopiles</taxon>
        <taxon>Ochrophyta</taxon>
        <taxon>PX clade</taxon>
        <taxon>Xanthophyceae</taxon>
        <taxon>Tribonematales</taxon>
        <taxon>Tribonemataceae</taxon>
        <taxon>Tribonema</taxon>
    </lineage>
</organism>
<keyword evidence="4 15" id="KW-0808">Transferase</keyword>
<proteinExistence type="inferred from homology"/>
<dbReference type="GO" id="GO:0016301">
    <property type="term" value="F:kinase activity"/>
    <property type="evidence" value="ECO:0007669"/>
    <property type="project" value="UniProtKB-KW"/>
</dbReference>
<dbReference type="OrthoDB" id="413572at2759"/>
<keyword evidence="16" id="KW-1185">Reference proteome</keyword>
<evidence type="ECO:0000256" key="3">
    <source>
        <dbReference type="ARBA" id="ARBA00013247"/>
    </source>
</evidence>
<evidence type="ECO:0000256" key="4">
    <source>
        <dbReference type="ARBA" id="ARBA00022679"/>
    </source>
</evidence>
<dbReference type="InterPro" id="IPR029099">
    <property type="entry name" value="Pribosyltran_N"/>
</dbReference>
<comment type="pathway">
    <text evidence="1">Metabolic intermediate biosynthesis; 5-phospho-alpha-D-ribose 1-diphosphate biosynthesis; 5-phospho-alpha-D-ribose 1-diphosphate from D-ribose 5-phosphate (route I): step 1/1.</text>
</comment>
<evidence type="ECO:0000256" key="5">
    <source>
        <dbReference type="ARBA" id="ARBA00022723"/>
    </source>
</evidence>
<keyword evidence="9" id="KW-0067">ATP-binding</keyword>
<gene>
    <name evidence="15" type="ORF">JKP88DRAFT_290165</name>
</gene>
<dbReference type="SUPFAM" id="SSF53271">
    <property type="entry name" value="PRTase-like"/>
    <property type="match status" value="2"/>
</dbReference>
<keyword evidence="10" id="KW-0460">Magnesium</keyword>
<feature type="region of interest" description="Disordered" evidence="12">
    <location>
        <begin position="426"/>
        <end position="465"/>
    </location>
</feature>
<feature type="compositionally biased region" description="Low complexity" evidence="12">
    <location>
        <begin position="430"/>
        <end position="439"/>
    </location>
</feature>
<keyword evidence="6" id="KW-0545">Nucleotide biosynthesis</keyword>
<feature type="chain" id="PRO_5032832950" description="ribose-phosphate diphosphokinase" evidence="13">
    <location>
        <begin position="19"/>
        <end position="465"/>
    </location>
</feature>
<dbReference type="GO" id="GO:0006164">
    <property type="term" value="P:purine nucleotide biosynthetic process"/>
    <property type="evidence" value="ECO:0007669"/>
    <property type="project" value="TreeGrafter"/>
</dbReference>
<accession>A0A835YZZ4</accession>
<dbReference type="NCBIfam" id="TIGR01251">
    <property type="entry name" value="ribP_PPkin"/>
    <property type="match status" value="1"/>
</dbReference>
<evidence type="ECO:0000256" key="7">
    <source>
        <dbReference type="ARBA" id="ARBA00022741"/>
    </source>
</evidence>
<dbReference type="GO" id="GO:0005737">
    <property type="term" value="C:cytoplasm"/>
    <property type="evidence" value="ECO:0007669"/>
    <property type="project" value="TreeGrafter"/>
</dbReference>
<keyword evidence="15" id="KW-0328">Glycosyltransferase</keyword>
<evidence type="ECO:0000256" key="1">
    <source>
        <dbReference type="ARBA" id="ARBA00004996"/>
    </source>
</evidence>
<feature type="signal peptide" evidence="13">
    <location>
        <begin position="1"/>
        <end position="18"/>
    </location>
</feature>
<evidence type="ECO:0000256" key="6">
    <source>
        <dbReference type="ARBA" id="ARBA00022727"/>
    </source>
</evidence>
<protein>
    <recommendedName>
        <fullName evidence="3">ribose-phosphate diphosphokinase</fullName>
        <ecNumber evidence="3">2.7.6.1</ecNumber>
    </recommendedName>
</protein>
<reference evidence="15" key="1">
    <citation type="submission" date="2021-02" db="EMBL/GenBank/DDBJ databases">
        <title>First Annotated Genome of the Yellow-green Alga Tribonema minus.</title>
        <authorList>
            <person name="Mahan K.M."/>
        </authorList>
    </citation>
    <scope>NUCLEOTIDE SEQUENCE</scope>
    <source>
        <strain evidence="15">UTEX B ZZ1240</strain>
    </source>
</reference>
<name>A0A835YZZ4_9STRA</name>
<evidence type="ECO:0000256" key="10">
    <source>
        <dbReference type="ARBA" id="ARBA00022842"/>
    </source>
</evidence>
<dbReference type="CDD" id="cd06223">
    <property type="entry name" value="PRTases_typeI"/>
    <property type="match status" value="1"/>
</dbReference>
<keyword evidence="13" id="KW-0732">Signal</keyword>
<comment type="caution">
    <text evidence="15">The sequence shown here is derived from an EMBL/GenBank/DDBJ whole genome shotgun (WGS) entry which is preliminary data.</text>
</comment>
<evidence type="ECO:0000259" key="14">
    <source>
        <dbReference type="Pfam" id="PF13793"/>
    </source>
</evidence>
<dbReference type="SMART" id="SM01400">
    <property type="entry name" value="Pribosyltran_N"/>
    <property type="match status" value="1"/>
</dbReference>
<dbReference type="InterPro" id="IPR000836">
    <property type="entry name" value="PRTase_dom"/>
</dbReference>
<feature type="domain" description="Ribose-phosphate pyrophosphokinase N-terminal" evidence="14">
    <location>
        <begin position="104"/>
        <end position="195"/>
    </location>
</feature>
<comment type="catalytic activity">
    <reaction evidence="11">
        <text>D-ribose 5-phosphate + ATP = 5-phospho-alpha-D-ribose 1-diphosphate + AMP + H(+)</text>
        <dbReference type="Rhea" id="RHEA:15609"/>
        <dbReference type="ChEBI" id="CHEBI:15378"/>
        <dbReference type="ChEBI" id="CHEBI:30616"/>
        <dbReference type="ChEBI" id="CHEBI:58017"/>
        <dbReference type="ChEBI" id="CHEBI:78346"/>
        <dbReference type="ChEBI" id="CHEBI:456215"/>
        <dbReference type="EC" id="2.7.6.1"/>
    </reaction>
</comment>
<dbReference type="FunFam" id="3.40.50.2020:FF:000007">
    <property type="entry name" value="Ribose-phosphate pyrophosphokinase"/>
    <property type="match status" value="1"/>
</dbReference>
<dbReference type="Pfam" id="PF14572">
    <property type="entry name" value="Pribosyl_synth"/>
    <property type="match status" value="1"/>
</dbReference>
<evidence type="ECO:0000313" key="16">
    <source>
        <dbReference type="Proteomes" id="UP000664859"/>
    </source>
</evidence>
<comment type="similarity">
    <text evidence="2">Belongs to the ribose-phosphate pyrophosphokinase family.</text>
</comment>
<dbReference type="GO" id="GO:0016757">
    <property type="term" value="F:glycosyltransferase activity"/>
    <property type="evidence" value="ECO:0007669"/>
    <property type="project" value="UniProtKB-KW"/>
</dbReference>
<dbReference type="PANTHER" id="PTHR10210">
    <property type="entry name" value="RIBOSE-PHOSPHATE DIPHOSPHOKINASE FAMILY MEMBER"/>
    <property type="match status" value="1"/>
</dbReference>
<evidence type="ECO:0000313" key="15">
    <source>
        <dbReference type="EMBL" id="KAG5183854.1"/>
    </source>
</evidence>
<dbReference type="Pfam" id="PF13793">
    <property type="entry name" value="Pribosyltran_N"/>
    <property type="match status" value="1"/>
</dbReference>
<evidence type="ECO:0000256" key="8">
    <source>
        <dbReference type="ARBA" id="ARBA00022777"/>
    </source>
</evidence>
<keyword evidence="8" id="KW-0418">Kinase</keyword>
<dbReference type="GO" id="GO:0002189">
    <property type="term" value="C:ribose phosphate diphosphokinase complex"/>
    <property type="evidence" value="ECO:0007669"/>
    <property type="project" value="TreeGrafter"/>
</dbReference>
<evidence type="ECO:0000256" key="13">
    <source>
        <dbReference type="SAM" id="SignalP"/>
    </source>
</evidence>
<dbReference type="PANTHER" id="PTHR10210:SF32">
    <property type="entry name" value="RIBOSE-PHOSPHATE PYROPHOSPHOKINASE 2"/>
    <property type="match status" value="1"/>
</dbReference>
<dbReference type="Proteomes" id="UP000664859">
    <property type="component" value="Unassembled WGS sequence"/>
</dbReference>
<dbReference type="GO" id="GO:0000287">
    <property type="term" value="F:magnesium ion binding"/>
    <property type="evidence" value="ECO:0007669"/>
    <property type="project" value="InterPro"/>
</dbReference>
<dbReference type="Gene3D" id="3.40.50.2020">
    <property type="match status" value="2"/>
</dbReference>